<dbReference type="InterPro" id="IPR009057">
    <property type="entry name" value="Homeodomain-like_sf"/>
</dbReference>
<evidence type="ECO:0000313" key="5">
    <source>
        <dbReference type="EMBL" id="CAH0994689.1"/>
    </source>
</evidence>
<name>A0ABM9AMC8_9BACT</name>
<dbReference type="SUPFAM" id="SSF46689">
    <property type="entry name" value="Homeodomain-like"/>
    <property type="match status" value="2"/>
</dbReference>
<dbReference type="Gene3D" id="2.60.120.10">
    <property type="entry name" value="Jelly Rolls"/>
    <property type="match status" value="1"/>
</dbReference>
<evidence type="ECO:0000313" key="6">
    <source>
        <dbReference type="Proteomes" id="UP000837932"/>
    </source>
</evidence>
<evidence type="ECO:0000256" key="3">
    <source>
        <dbReference type="ARBA" id="ARBA00023163"/>
    </source>
</evidence>
<gene>
    <name evidence="5" type="primary">rhaS_3</name>
    <name evidence="5" type="ORF">EMA8858_00801</name>
</gene>
<dbReference type="PROSITE" id="PS01124">
    <property type="entry name" value="HTH_ARAC_FAMILY_2"/>
    <property type="match status" value="1"/>
</dbReference>
<dbReference type="InterPro" id="IPR018062">
    <property type="entry name" value="HTH_AraC-typ_CS"/>
</dbReference>
<dbReference type="InterPro" id="IPR014710">
    <property type="entry name" value="RmlC-like_jellyroll"/>
</dbReference>
<dbReference type="SMART" id="SM00342">
    <property type="entry name" value="HTH_ARAC"/>
    <property type="match status" value="1"/>
</dbReference>
<comment type="caution">
    <text evidence="5">The sequence shown here is derived from an EMBL/GenBank/DDBJ whole genome shotgun (WGS) entry which is preliminary data.</text>
</comment>
<dbReference type="InterPro" id="IPR018060">
    <property type="entry name" value="HTH_AraC"/>
</dbReference>
<evidence type="ECO:0000256" key="1">
    <source>
        <dbReference type="ARBA" id="ARBA00023015"/>
    </source>
</evidence>
<dbReference type="CDD" id="cd06976">
    <property type="entry name" value="cupin_MtlR-like_N"/>
    <property type="match status" value="1"/>
</dbReference>
<dbReference type="PANTHER" id="PTHR43280">
    <property type="entry name" value="ARAC-FAMILY TRANSCRIPTIONAL REGULATOR"/>
    <property type="match status" value="1"/>
</dbReference>
<keyword evidence="1" id="KW-0805">Transcription regulation</keyword>
<dbReference type="InterPro" id="IPR011051">
    <property type="entry name" value="RmlC_Cupin_sf"/>
</dbReference>
<dbReference type="Pfam" id="PF12833">
    <property type="entry name" value="HTH_18"/>
    <property type="match status" value="1"/>
</dbReference>
<keyword evidence="3" id="KW-0804">Transcription</keyword>
<dbReference type="PANTHER" id="PTHR43280:SF27">
    <property type="entry name" value="TRANSCRIPTIONAL REGULATOR MTLR"/>
    <property type="match status" value="1"/>
</dbReference>
<evidence type="ECO:0000256" key="2">
    <source>
        <dbReference type="ARBA" id="ARBA00023125"/>
    </source>
</evidence>
<sequence length="294" mass="34610">MFVEIFIKLILKPLLFRIPKTETESFRVQVDDLPYFYDTLHFHPEWQITLVIESTGTQFVGDNVERFQPFDVYFLGSNLPHVFRNDAEYYAENLRAYSVSVYFRGDLLGENFFDIPETQHLQALLTEASRGIRIRNNEPNALTDLIKSIANKQGFDKLLTFLQILNEIDISTKKEFLSSITYQAPQKELDNQRINATFEFLMKNFEREISLEEVAEIANMTPNAFCRFFKLRTRKTFSDFLNDVRVGHACRMLQNNEKSVLEICFASGFNNVSNFNRQFKRRMKMSPSTYLRQF</sequence>
<dbReference type="Gene3D" id="1.10.10.60">
    <property type="entry name" value="Homeodomain-like"/>
    <property type="match status" value="2"/>
</dbReference>
<keyword evidence="2" id="KW-0238">DNA-binding</keyword>
<evidence type="ECO:0000259" key="4">
    <source>
        <dbReference type="PROSITE" id="PS01124"/>
    </source>
</evidence>
<keyword evidence="6" id="KW-1185">Reference proteome</keyword>
<proteinExistence type="predicted"/>
<dbReference type="EMBL" id="CAKLPY010000001">
    <property type="protein sequence ID" value="CAH0994689.1"/>
    <property type="molecule type" value="Genomic_DNA"/>
</dbReference>
<dbReference type="Proteomes" id="UP000837932">
    <property type="component" value="Unassembled WGS sequence"/>
</dbReference>
<dbReference type="PROSITE" id="PS00041">
    <property type="entry name" value="HTH_ARAC_FAMILY_1"/>
    <property type="match status" value="1"/>
</dbReference>
<organism evidence="5 6">
    <name type="scientific">Emticicia aquatica</name>
    <dbReference type="NCBI Taxonomy" id="1681835"/>
    <lineage>
        <taxon>Bacteria</taxon>
        <taxon>Pseudomonadati</taxon>
        <taxon>Bacteroidota</taxon>
        <taxon>Cytophagia</taxon>
        <taxon>Cytophagales</taxon>
        <taxon>Leadbetterellaceae</taxon>
        <taxon>Emticicia</taxon>
    </lineage>
</organism>
<feature type="domain" description="HTH araC/xylS-type" evidence="4">
    <location>
        <begin position="195"/>
        <end position="293"/>
    </location>
</feature>
<accession>A0ABM9AMC8</accession>
<protein>
    <submittedName>
        <fullName evidence="5">HTH-type transcriptional activator RhaS</fullName>
    </submittedName>
</protein>
<dbReference type="SUPFAM" id="SSF51182">
    <property type="entry name" value="RmlC-like cupins"/>
    <property type="match status" value="1"/>
</dbReference>
<reference evidence="5" key="1">
    <citation type="submission" date="2021-12" db="EMBL/GenBank/DDBJ databases">
        <authorList>
            <person name="Rodrigo-Torres L."/>
            <person name="Arahal R. D."/>
            <person name="Lucena T."/>
        </authorList>
    </citation>
    <scope>NUCLEOTIDE SEQUENCE</scope>
    <source>
        <strain evidence="5">CECT 8858</strain>
    </source>
</reference>